<gene>
    <name evidence="1" type="ORF">Clacol_005366</name>
</gene>
<accession>A0AAV5ADZ6</accession>
<dbReference type="Pfam" id="PF15411">
    <property type="entry name" value="PH_10"/>
    <property type="match status" value="1"/>
</dbReference>
<comment type="caution">
    <text evidence="1">The sequence shown here is derived from an EMBL/GenBank/DDBJ whole genome shotgun (WGS) entry which is preliminary data.</text>
</comment>
<proteinExistence type="predicted"/>
<protein>
    <recommendedName>
        <fullName evidence="3">PH domain-containing protein</fullName>
    </recommendedName>
</protein>
<dbReference type="InterPro" id="IPR011993">
    <property type="entry name" value="PH-like_dom_sf"/>
</dbReference>
<sequence length="172" mass="19349">MFKPFKSFFNNNTVDPIPALDKDIVKDLQLGLVRHPGGKLLLYNNLKVHEGGNLKVQKDCQVYLFENGIVLLENMAGGERSLSAVQPLELLFRTTPRFTVAGLILTKKIKQIRDTSTVDELSLTIEVDSKAVNACWTIIFKDPRNWKRWYSILSTLTDSSKSSADPDIPINS</sequence>
<reference evidence="1" key="1">
    <citation type="submission" date="2021-10" db="EMBL/GenBank/DDBJ databases">
        <title>De novo Genome Assembly of Clathrus columnatus (Basidiomycota, Fungi) Using Illumina and Nanopore Sequence Data.</title>
        <authorList>
            <person name="Ogiso-Tanaka E."/>
            <person name="Itagaki H."/>
            <person name="Hosoya T."/>
            <person name="Hosaka K."/>
        </authorList>
    </citation>
    <scope>NUCLEOTIDE SEQUENCE</scope>
    <source>
        <strain evidence="1">MO-923</strain>
    </source>
</reference>
<name>A0AAV5ADZ6_9AGAM</name>
<dbReference type="Proteomes" id="UP001050691">
    <property type="component" value="Unassembled WGS sequence"/>
</dbReference>
<evidence type="ECO:0008006" key="3">
    <source>
        <dbReference type="Google" id="ProtNLM"/>
    </source>
</evidence>
<dbReference type="EMBL" id="BPWL01000006">
    <property type="protein sequence ID" value="GJJ11135.1"/>
    <property type="molecule type" value="Genomic_DNA"/>
</dbReference>
<evidence type="ECO:0000313" key="1">
    <source>
        <dbReference type="EMBL" id="GJJ11135.1"/>
    </source>
</evidence>
<dbReference type="Gene3D" id="2.30.29.30">
    <property type="entry name" value="Pleckstrin-homology domain (PH domain)/Phosphotyrosine-binding domain (PTB)"/>
    <property type="match status" value="1"/>
</dbReference>
<organism evidence="1 2">
    <name type="scientific">Clathrus columnatus</name>
    <dbReference type="NCBI Taxonomy" id="1419009"/>
    <lineage>
        <taxon>Eukaryota</taxon>
        <taxon>Fungi</taxon>
        <taxon>Dikarya</taxon>
        <taxon>Basidiomycota</taxon>
        <taxon>Agaricomycotina</taxon>
        <taxon>Agaricomycetes</taxon>
        <taxon>Phallomycetidae</taxon>
        <taxon>Phallales</taxon>
        <taxon>Clathraceae</taxon>
        <taxon>Clathrus</taxon>
    </lineage>
</organism>
<keyword evidence="2" id="KW-1185">Reference proteome</keyword>
<evidence type="ECO:0000313" key="2">
    <source>
        <dbReference type="Proteomes" id="UP001050691"/>
    </source>
</evidence>
<dbReference type="AlphaFoldDB" id="A0AAV5ADZ6"/>